<keyword evidence="2" id="KW-0418">Kinase</keyword>
<comment type="caution">
    <text evidence="2">The sequence shown here is derived from an EMBL/GenBank/DDBJ whole genome shotgun (WGS) entry which is preliminary data.</text>
</comment>
<dbReference type="AlphaFoldDB" id="A0A1C0ZRQ8"/>
<dbReference type="Gene3D" id="3.30.420.40">
    <property type="match status" value="2"/>
</dbReference>
<organism evidence="2 3">
    <name type="scientific">Paenibacillus pectinilyticus</name>
    <dbReference type="NCBI Taxonomy" id="512399"/>
    <lineage>
        <taxon>Bacteria</taxon>
        <taxon>Bacillati</taxon>
        <taxon>Bacillota</taxon>
        <taxon>Bacilli</taxon>
        <taxon>Bacillales</taxon>
        <taxon>Paenibacillaceae</taxon>
        <taxon>Paenibacillus</taxon>
    </lineage>
</organism>
<dbReference type="InterPro" id="IPR043129">
    <property type="entry name" value="ATPase_NBD"/>
</dbReference>
<gene>
    <name evidence="2" type="ORF">A8709_23205</name>
</gene>
<sequence length="326" mass="34324">MEKQFSESVIAVDLGGTSILLGEVTGEGEIIRTKSYPSDTTSQAIAMQNIIHAIADYKKTSSFQVEPVAIGIGVVGRVDEKRGVWLEIEPGKSVETDVKAIIESTFGIRCGIDNDVACATKAEQQFGWGKQSDNFIYLNIGTGIAAGFIVDGHYVNGASFNSGEVGHMVVDLHSDVICGCGRKGCVERIASGLGLHERVVVLKSQYPNSSLEVLSGERVPAQAIFAAAESGDELGARVCEEAASAAAALIMNLVRVSDPDTIVLGGGVMESDYFVGRVKSYLNTKTMRFVTRPLVNTKLPEPGLVGAALAGMQAIGMTGEGTAVYG</sequence>
<protein>
    <submittedName>
        <fullName evidence="2">Sugar kinase</fullName>
    </submittedName>
</protein>
<keyword evidence="3" id="KW-1185">Reference proteome</keyword>
<dbReference type="OrthoDB" id="9796533at2"/>
<evidence type="ECO:0000313" key="3">
    <source>
        <dbReference type="Proteomes" id="UP000093309"/>
    </source>
</evidence>
<evidence type="ECO:0000256" key="1">
    <source>
        <dbReference type="ARBA" id="ARBA00006479"/>
    </source>
</evidence>
<dbReference type="STRING" id="512399.A8709_23205"/>
<reference evidence="3" key="1">
    <citation type="submission" date="2016-05" db="EMBL/GenBank/DDBJ databases">
        <title>Paenibacillus oryzae. sp. nov., isolated from the rice root.</title>
        <authorList>
            <person name="Zhang J."/>
            <person name="Zhang X."/>
        </authorList>
    </citation>
    <scope>NUCLEOTIDE SEQUENCE [LARGE SCALE GENOMIC DNA]</scope>
    <source>
        <strain evidence="3">KCTC13222</strain>
    </source>
</reference>
<dbReference type="InterPro" id="IPR000600">
    <property type="entry name" value="ROK"/>
</dbReference>
<name>A0A1C0ZRQ8_9BACL</name>
<dbReference type="EMBL" id="LYPC01000030">
    <property type="protein sequence ID" value="OCT10746.1"/>
    <property type="molecule type" value="Genomic_DNA"/>
</dbReference>
<dbReference type="SUPFAM" id="SSF53067">
    <property type="entry name" value="Actin-like ATPase domain"/>
    <property type="match status" value="1"/>
</dbReference>
<comment type="similarity">
    <text evidence="1">Belongs to the ROK (NagC/XylR) family.</text>
</comment>
<dbReference type="RefSeq" id="WP_065859267.1">
    <property type="nucleotide sequence ID" value="NZ_LYPC01000030.1"/>
</dbReference>
<dbReference type="GO" id="GO:0016301">
    <property type="term" value="F:kinase activity"/>
    <property type="evidence" value="ECO:0007669"/>
    <property type="project" value="UniProtKB-KW"/>
</dbReference>
<dbReference type="PANTHER" id="PTHR18964:SF149">
    <property type="entry name" value="BIFUNCTIONAL UDP-N-ACETYLGLUCOSAMINE 2-EPIMERASE_N-ACETYLMANNOSAMINE KINASE"/>
    <property type="match status" value="1"/>
</dbReference>
<accession>A0A1C0ZRQ8</accession>
<dbReference type="PANTHER" id="PTHR18964">
    <property type="entry name" value="ROK (REPRESSOR, ORF, KINASE) FAMILY"/>
    <property type="match status" value="1"/>
</dbReference>
<dbReference type="Proteomes" id="UP000093309">
    <property type="component" value="Unassembled WGS sequence"/>
</dbReference>
<proteinExistence type="inferred from homology"/>
<keyword evidence="2" id="KW-0808">Transferase</keyword>
<evidence type="ECO:0000313" key="2">
    <source>
        <dbReference type="EMBL" id="OCT10746.1"/>
    </source>
</evidence>
<dbReference type="Pfam" id="PF00480">
    <property type="entry name" value="ROK"/>
    <property type="match status" value="1"/>
</dbReference>